<accession>A0A1E3V8R4</accession>
<protein>
    <submittedName>
        <fullName evidence="1">Uncharacterized protein</fullName>
    </submittedName>
</protein>
<organism evidence="1 2">
    <name type="scientific">Sinorhizobium alkalisoli</name>
    <dbReference type="NCBI Taxonomy" id="1752398"/>
    <lineage>
        <taxon>Bacteria</taxon>
        <taxon>Pseudomonadati</taxon>
        <taxon>Pseudomonadota</taxon>
        <taxon>Alphaproteobacteria</taxon>
        <taxon>Hyphomicrobiales</taxon>
        <taxon>Rhizobiaceae</taxon>
        <taxon>Sinorhizobium/Ensifer group</taxon>
        <taxon>Sinorhizobium</taxon>
    </lineage>
</organism>
<dbReference type="OrthoDB" id="7870871at2"/>
<dbReference type="AlphaFoldDB" id="A0A1E3V8R4"/>
<comment type="caution">
    <text evidence="1">The sequence shown here is derived from an EMBL/GenBank/DDBJ whole genome shotgun (WGS) entry which is preliminary data.</text>
</comment>
<dbReference type="Proteomes" id="UP000094342">
    <property type="component" value="Unassembled WGS sequence"/>
</dbReference>
<proteinExistence type="predicted"/>
<reference evidence="2" key="1">
    <citation type="submission" date="2016-05" db="EMBL/GenBank/DDBJ databases">
        <authorList>
            <person name="Li Y."/>
        </authorList>
    </citation>
    <scope>NUCLEOTIDE SEQUENCE [LARGE SCALE GENOMIC DNA]</scope>
    <source>
        <strain evidence="2">YIC4027</strain>
    </source>
</reference>
<dbReference type="RefSeq" id="WP_069459567.1">
    <property type="nucleotide sequence ID" value="NZ_CP034909.1"/>
</dbReference>
<gene>
    <name evidence="1" type="ORF">A8M32_16910</name>
</gene>
<name>A0A1E3V8R4_9HYPH</name>
<evidence type="ECO:0000313" key="2">
    <source>
        <dbReference type="Proteomes" id="UP000094342"/>
    </source>
</evidence>
<evidence type="ECO:0000313" key="1">
    <source>
        <dbReference type="EMBL" id="ODR89865.1"/>
    </source>
</evidence>
<sequence length="145" mass="15961">MKQATAALVFGLSLGWALSVTAQESSPGRYTMQKSETGFARLDTETGEVDLCQEKNGELVCRMAADERAAFERELDLLTRRVEALEKAVGRGAAASKPDLPTDEEIDRTMSIMERVMRKFMGIVKEFDDKGKSPAEEGGQVPDRT</sequence>
<dbReference type="EMBL" id="LYBW01000060">
    <property type="protein sequence ID" value="ODR89865.1"/>
    <property type="molecule type" value="Genomic_DNA"/>
</dbReference>
<dbReference type="STRING" id="1752398.A8M32_16910"/>
<keyword evidence="2" id="KW-1185">Reference proteome</keyword>